<dbReference type="EMBL" id="JAAABJ010000063">
    <property type="protein sequence ID" value="NAW49904.1"/>
    <property type="molecule type" value="Genomic_DNA"/>
</dbReference>
<keyword evidence="1" id="KW-0963">Cytoplasm</keyword>
<keyword evidence="7" id="KW-1185">Reference proteome</keyword>
<comment type="caution">
    <text evidence="5">The sequence shown here is derived from an EMBL/GenBank/DDBJ whole genome shotgun (WGS) entry which is preliminary data.</text>
</comment>
<dbReference type="PANTHER" id="PTHR30307:SF0">
    <property type="entry name" value="S-ADENOSYLMETHIONINE:TRNA RIBOSYLTRANSFERASE-ISOMERASE"/>
    <property type="match status" value="1"/>
</dbReference>
<dbReference type="Gene3D" id="3.40.1780.10">
    <property type="entry name" value="QueA-like"/>
    <property type="match status" value="1"/>
</dbReference>
<accession>A0A845PQ07</accession>
<evidence type="ECO:0000313" key="6">
    <source>
        <dbReference type="EMBL" id="NAW50691.1"/>
    </source>
</evidence>
<evidence type="ECO:0000256" key="2">
    <source>
        <dbReference type="ARBA" id="ARBA00022679"/>
    </source>
</evidence>
<keyword evidence="5" id="KW-0413">Isomerase</keyword>
<keyword evidence="2 5" id="KW-0808">Transferase</keyword>
<proteinExistence type="predicted"/>
<dbReference type="InterPro" id="IPR003699">
    <property type="entry name" value="QueA"/>
</dbReference>
<dbReference type="AlphaFoldDB" id="A0A845PQ07"/>
<dbReference type="InterPro" id="IPR036100">
    <property type="entry name" value="QueA_sf"/>
</dbReference>
<reference evidence="5 7" key="1">
    <citation type="submission" date="2019-11" db="EMBL/GenBank/DDBJ databases">
        <title>Characterization of Elizabethkingia argenteiflava sp. nov., isolated from inner surface of Soybean Pods.</title>
        <authorList>
            <person name="Mo S."/>
        </authorList>
    </citation>
    <scope>NUCLEOTIDE SEQUENCE [LARGE SCALE GENOMIC DNA]</scope>
    <source>
        <strain evidence="5 7">YB22</strain>
    </source>
</reference>
<protein>
    <submittedName>
        <fullName evidence="5">S-adenosylmethionine:tRNA ribosyltransferase-isomerase</fullName>
    </submittedName>
</protein>
<dbReference type="SUPFAM" id="SSF111337">
    <property type="entry name" value="QueA-like"/>
    <property type="match status" value="1"/>
</dbReference>
<evidence type="ECO:0000313" key="5">
    <source>
        <dbReference type="EMBL" id="NAW49904.1"/>
    </source>
</evidence>
<name>A0A845PQ07_9FLAO</name>
<dbReference type="EMBL" id="JAAABJ010000393">
    <property type="protein sequence ID" value="NAW50691.1"/>
    <property type="molecule type" value="Genomic_DNA"/>
</dbReference>
<dbReference type="GO" id="GO:0008616">
    <property type="term" value="P:tRNA queuosine(34) biosynthetic process"/>
    <property type="evidence" value="ECO:0007669"/>
    <property type="project" value="UniProtKB-KW"/>
</dbReference>
<dbReference type="GO" id="GO:0051075">
    <property type="term" value="F:S-adenosylmethionine:tRNA ribosyltransferase-isomerase activity"/>
    <property type="evidence" value="ECO:0007669"/>
    <property type="project" value="TreeGrafter"/>
</dbReference>
<sequence>TPKSTLIMMIAAFAGRDFVMQAYEEAIKHEYKFYSYGDAMLIL</sequence>
<gene>
    <name evidence="5" type="ORF">GNY06_00310</name>
    <name evidence="6" type="ORF">GNY06_04585</name>
</gene>
<keyword evidence="4" id="KW-0671">Queuosine biosynthesis</keyword>
<keyword evidence="3" id="KW-0949">S-adenosyl-L-methionine</keyword>
<dbReference type="InterPro" id="IPR042118">
    <property type="entry name" value="QueA_dom1"/>
</dbReference>
<evidence type="ECO:0000256" key="1">
    <source>
        <dbReference type="ARBA" id="ARBA00022490"/>
    </source>
</evidence>
<evidence type="ECO:0000313" key="7">
    <source>
        <dbReference type="Proteomes" id="UP000553459"/>
    </source>
</evidence>
<dbReference type="Pfam" id="PF02547">
    <property type="entry name" value="Queuosine_synth"/>
    <property type="match status" value="1"/>
</dbReference>
<evidence type="ECO:0000256" key="3">
    <source>
        <dbReference type="ARBA" id="ARBA00022691"/>
    </source>
</evidence>
<dbReference type="Proteomes" id="UP000553459">
    <property type="component" value="Unassembled WGS sequence"/>
</dbReference>
<dbReference type="PANTHER" id="PTHR30307">
    <property type="entry name" value="S-ADENOSYLMETHIONINE:TRNA RIBOSYLTRANSFERASE-ISOMERASE"/>
    <property type="match status" value="1"/>
</dbReference>
<feature type="non-terminal residue" evidence="5">
    <location>
        <position position="1"/>
    </location>
</feature>
<organism evidence="5 7">
    <name type="scientific">Elizabethkingia argenteiflava</name>
    <dbReference type="NCBI Taxonomy" id="2681556"/>
    <lineage>
        <taxon>Bacteria</taxon>
        <taxon>Pseudomonadati</taxon>
        <taxon>Bacteroidota</taxon>
        <taxon>Flavobacteriia</taxon>
        <taxon>Flavobacteriales</taxon>
        <taxon>Weeksellaceae</taxon>
        <taxon>Elizabethkingia</taxon>
    </lineage>
</organism>
<dbReference type="RefSeq" id="WP_166518311.1">
    <property type="nucleotide sequence ID" value="NZ_JAAABJ010000063.1"/>
</dbReference>
<evidence type="ECO:0000256" key="4">
    <source>
        <dbReference type="ARBA" id="ARBA00022785"/>
    </source>
</evidence>